<dbReference type="PANTHER" id="PTHR31339:SF12">
    <property type="entry name" value="ENDO-POLYGALACTURONASE-LIKE PROTEIN"/>
    <property type="match status" value="1"/>
</dbReference>
<evidence type="ECO:0000256" key="3">
    <source>
        <dbReference type="SAM" id="SignalP"/>
    </source>
</evidence>
<comment type="caution">
    <text evidence="4">The sequence shown here is derived from an EMBL/GenBank/DDBJ whole genome shotgun (WGS) entry which is preliminary data.</text>
</comment>
<dbReference type="InterPro" id="IPR051801">
    <property type="entry name" value="GH28_Enzymes"/>
</dbReference>
<dbReference type="Proteomes" id="UP000315295">
    <property type="component" value="Unassembled WGS sequence"/>
</dbReference>
<evidence type="ECO:0000256" key="2">
    <source>
        <dbReference type="ARBA" id="ARBA00022512"/>
    </source>
</evidence>
<proteinExistence type="predicted"/>
<dbReference type="SUPFAM" id="SSF51126">
    <property type="entry name" value="Pectin lyase-like"/>
    <property type="match status" value="1"/>
</dbReference>
<feature type="signal peptide" evidence="3">
    <location>
        <begin position="1"/>
        <end position="26"/>
    </location>
</feature>
<dbReference type="AlphaFoldDB" id="A0A540L563"/>
<keyword evidence="5" id="KW-1185">Reference proteome</keyword>
<evidence type="ECO:0000313" key="4">
    <source>
        <dbReference type="EMBL" id="TQD81618.1"/>
    </source>
</evidence>
<dbReference type="Gene3D" id="2.160.20.10">
    <property type="entry name" value="Single-stranded right-handed beta-helix, Pectin lyase-like"/>
    <property type="match status" value="1"/>
</dbReference>
<organism evidence="4 5">
    <name type="scientific">Malus baccata</name>
    <name type="common">Siberian crab apple</name>
    <name type="synonym">Pyrus baccata</name>
    <dbReference type="NCBI Taxonomy" id="106549"/>
    <lineage>
        <taxon>Eukaryota</taxon>
        <taxon>Viridiplantae</taxon>
        <taxon>Streptophyta</taxon>
        <taxon>Embryophyta</taxon>
        <taxon>Tracheophyta</taxon>
        <taxon>Spermatophyta</taxon>
        <taxon>Magnoliopsida</taxon>
        <taxon>eudicotyledons</taxon>
        <taxon>Gunneridae</taxon>
        <taxon>Pentapetalae</taxon>
        <taxon>rosids</taxon>
        <taxon>fabids</taxon>
        <taxon>Rosales</taxon>
        <taxon>Rosaceae</taxon>
        <taxon>Amygdaloideae</taxon>
        <taxon>Maleae</taxon>
        <taxon>Malus</taxon>
    </lineage>
</organism>
<dbReference type="EMBL" id="VIEB01000758">
    <property type="protein sequence ID" value="TQD81618.1"/>
    <property type="molecule type" value="Genomic_DNA"/>
</dbReference>
<evidence type="ECO:0000313" key="5">
    <source>
        <dbReference type="Proteomes" id="UP000315295"/>
    </source>
</evidence>
<keyword evidence="2" id="KW-0134">Cell wall</keyword>
<gene>
    <name evidence="4" type="ORF">C1H46_032856</name>
</gene>
<feature type="chain" id="PRO_5022201910" description="Pectate lyase superfamily protein domain-containing protein" evidence="3">
    <location>
        <begin position="27"/>
        <end position="116"/>
    </location>
</feature>
<keyword evidence="2" id="KW-0964">Secreted</keyword>
<dbReference type="PANTHER" id="PTHR31339">
    <property type="entry name" value="PECTIN LYASE-RELATED"/>
    <property type="match status" value="1"/>
</dbReference>
<comment type="subcellular location">
    <subcellularLocation>
        <location evidence="1">Secreted</location>
        <location evidence="1">Cell wall</location>
    </subcellularLocation>
</comment>
<accession>A0A540L563</accession>
<evidence type="ECO:0008006" key="6">
    <source>
        <dbReference type="Google" id="ProtNLM"/>
    </source>
</evidence>
<protein>
    <recommendedName>
        <fullName evidence="6">Pectate lyase superfamily protein domain-containing protein</fullName>
    </recommendedName>
</protein>
<evidence type="ECO:0000256" key="1">
    <source>
        <dbReference type="ARBA" id="ARBA00004191"/>
    </source>
</evidence>
<sequence>MVPSKFHVASAIIAVLGLLFLTAAECRNPISNTVKYSAINCRKHSALLTDFGAVGDGETSNTKAFKAAVGHLSQLASDGGAQLIVPPGRWLTGSFNLTSHFTLFLHKDAVILATQV</sequence>
<name>A0A540L563_MALBA</name>
<dbReference type="InterPro" id="IPR012334">
    <property type="entry name" value="Pectin_lyas_fold"/>
</dbReference>
<dbReference type="InterPro" id="IPR011050">
    <property type="entry name" value="Pectin_lyase_fold/virulence"/>
</dbReference>
<dbReference type="STRING" id="106549.A0A540L563"/>
<keyword evidence="3" id="KW-0732">Signal</keyword>
<reference evidence="4 5" key="1">
    <citation type="journal article" date="2019" name="G3 (Bethesda)">
        <title>Sequencing of a Wild Apple (Malus baccata) Genome Unravels the Differences Between Cultivated and Wild Apple Species Regarding Disease Resistance and Cold Tolerance.</title>
        <authorList>
            <person name="Chen X."/>
        </authorList>
    </citation>
    <scope>NUCLEOTIDE SEQUENCE [LARGE SCALE GENOMIC DNA]</scope>
    <source>
        <strain evidence="5">cv. Shandingzi</strain>
        <tissue evidence="4">Leaves</tissue>
    </source>
</reference>